<dbReference type="EMBL" id="BSYR01000006">
    <property type="protein sequence ID" value="GMI68772.1"/>
    <property type="molecule type" value="Genomic_DNA"/>
</dbReference>
<dbReference type="OrthoDB" id="10404070at2759"/>
<accession>A0A9W7H174</accession>
<name>A0A9W7H174_HIBTR</name>
<gene>
    <name evidence="1" type="ORF">HRI_000546500</name>
</gene>
<evidence type="ECO:0000313" key="1">
    <source>
        <dbReference type="EMBL" id="GMI68772.1"/>
    </source>
</evidence>
<sequence length="90" mass="10361">MKARPISGRACLWMDKRQTTNAVVMEIAAELTASKVEKNRLSCMPQRVFTSSPKPSTTIASTTAIFKTETQEYYKTKYICSEFRHYLFQL</sequence>
<dbReference type="AlphaFoldDB" id="A0A9W7H174"/>
<protein>
    <submittedName>
        <fullName evidence="1">Uncharacterized protein</fullName>
    </submittedName>
</protein>
<evidence type="ECO:0000313" key="2">
    <source>
        <dbReference type="Proteomes" id="UP001165190"/>
    </source>
</evidence>
<dbReference type="Proteomes" id="UP001165190">
    <property type="component" value="Unassembled WGS sequence"/>
</dbReference>
<reference evidence="1" key="1">
    <citation type="submission" date="2023-05" db="EMBL/GenBank/DDBJ databases">
        <title>Genome and transcriptome analyses reveal genes involved in the formation of fine ridges on petal epidermal cells in Hibiscus trionum.</title>
        <authorList>
            <person name="Koshimizu S."/>
            <person name="Masuda S."/>
            <person name="Ishii T."/>
            <person name="Shirasu K."/>
            <person name="Hoshino A."/>
            <person name="Arita M."/>
        </authorList>
    </citation>
    <scope>NUCLEOTIDE SEQUENCE</scope>
    <source>
        <strain evidence="1">Hamamatsu line</strain>
    </source>
</reference>
<proteinExistence type="predicted"/>
<keyword evidence="2" id="KW-1185">Reference proteome</keyword>
<organism evidence="1 2">
    <name type="scientific">Hibiscus trionum</name>
    <name type="common">Flower of an hour</name>
    <dbReference type="NCBI Taxonomy" id="183268"/>
    <lineage>
        <taxon>Eukaryota</taxon>
        <taxon>Viridiplantae</taxon>
        <taxon>Streptophyta</taxon>
        <taxon>Embryophyta</taxon>
        <taxon>Tracheophyta</taxon>
        <taxon>Spermatophyta</taxon>
        <taxon>Magnoliopsida</taxon>
        <taxon>eudicotyledons</taxon>
        <taxon>Gunneridae</taxon>
        <taxon>Pentapetalae</taxon>
        <taxon>rosids</taxon>
        <taxon>malvids</taxon>
        <taxon>Malvales</taxon>
        <taxon>Malvaceae</taxon>
        <taxon>Malvoideae</taxon>
        <taxon>Hibiscus</taxon>
    </lineage>
</organism>
<comment type="caution">
    <text evidence="1">The sequence shown here is derived from an EMBL/GenBank/DDBJ whole genome shotgun (WGS) entry which is preliminary data.</text>
</comment>